<dbReference type="PANTHER" id="PTHR21812:SF1">
    <property type="entry name" value="INO80 COMPLEX SUBUNIT E"/>
    <property type="match status" value="1"/>
</dbReference>
<accession>A0A8J4Y4U6</accession>
<protein>
    <submittedName>
        <fullName evidence="4">INO80 complex subunit E</fullName>
    </submittedName>
</protein>
<reference evidence="4" key="1">
    <citation type="submission" date="2020-07" db="EMBL/GenBank/DDBJ databases">
        <title>The High-quality genome of the commercially important snow crab, Chionoecetes opilio.</title>
        <authorList>
            <person name="Jeong J.-H."/>
            <person name="Ryu S."/>
        </authorList>
    </citation>
    <scope>NUCLEOTIDE SEQUENCE</scope>
    <source>
        <strain evidence="4">MADBK_172401_WGS</strain>
        <tissue evidence="4">Digestive gland</tissue>
    </source>
</reference>
<feature type="compositionally biased region" description="Low complexity" evidence="2">
    <location>
        <begin position="97"/>
        <end position="108"/>
    </location>
</feature>
<dbReference type="Proteomes" id="UP000770661">
    <property type="component" value="Unassembled WGS sequence"/>
</dbReference>
<evidence type="ECO:0000313" key="4">
    <source>
        <dbReference type="EMBL" id="KAG0720732.1"/>
    </source>
</evidence>
<dbReference type="GO" id="GO:0031011">
    <property type="term" value="C:Ino80 complex"/>
    <property type="evidence" value="ECO:0007669"/>
    <property type="project" value="InterPro"/>
</dbReference>
<dbReference type="OrthoDB" id="5977486at2759"/>
<gene>
    <name evidence="4" type="primary">Ino80e</name>
    <name evidence="4" type="ORF">GWK47_047878</name>
</gene>
<keyword evidence="5" id="KW-1185">Reference proteome</keyword>
<dbReference type="InterPro" id="IPR056515">
    <property type="entry name" value="INO80E_N"/>
</dbReference>
<dbReference type="InterPro" id="IPR026678">
    <property type="entry name" value="INO80E"/>
</dbReference>
<evidence type="ECO:0000313" key="5">
    <source>
        <dbReference type="Proteomes" id="UP000770661"/>
    </source>
</evidence>
<proteinExistence type="predicted"/>
<dbReference type="AlphaFoldDB" id="A0A8J4Y4U6"/>
<dbReference type="EMBL" id="JACEEZ010012372">
    <property type="protein sequence ID" value="KAG0720732.1"/>
    <property type="molecule type" value="Genomic_DNA"/>
</dbReference>
<feature type="region of interest" description="Disordered" evidence="2">
    <location>
        <begin position="271"/>
        <end position="291"/>
    </location>
</feature>
<feature type="region of interest" description="Disordered" evidence="2">
    <location>
        <begin position="62"/>
        <end position="159"/>
    </location>
</feature>
<feature type="compositionally biased region" description="Low complexity" evidence="2">
    <location>
        <begin position="145"/>
        <end position="159"/>
    </location>
</feature>
<feature type="coiled-coil region" evidence="1">
    <location>
        <begin position="15"/>
        <end position="49"/>
    </location>
</feature>
<feature type="domain" description="INO80 complex subunit E N-terminal" evidence="3">
    <location>
        <begin position="10"/>
        <end position="57"/>
    </location>
</feature>
<evidence type="ECO:0000259" key="3">
    <source>
        <dbReference type="Pfam" id="PF24237"/>
    </source>
</evidence>
<organism evidence="4 5">
    <name type="scientific">Chionoecetes opilio</name>
    <name type="common">Atlantic snow crab</name>
    <name type="synonym">Cancer opilio</name>
    <dbReference type="NCBI Taxonomy" id="41210"/>
    <lineage>
        <taxon>Eukaryota</taxon>
        <taxon>Metazoa</taxon>
        <taxon>Ecdysozoa</taxon>
        <taxon>Arthropoda</taxon>
        <taxon>Crustacea</taxon>
        <taxon>Multicrustacea</taxon>
        <taxon>Malacostraca</taxon>
        <taxon>Eumalacostraca</taxon>
        <taxon>Eucarida</taxon>
        <taxon>Decapoda</taxon>
        <taxon>Pleocyemata</taxon>
        <taxon>Brachyura</taxon>
        <taxon>Eubrachyura</taxon>
        <taxon>Majoidea</taxon>
        <taxon>Majidae</taxon>
        <taxon>Chionoecetes</taxon>
    </lineage>
</organism>
<dbReference type="GO" id="GO:0006338">
    <property type="term" value="P:chromatin remodeling"/>
    <property type="evidence" value="ECO:0007669"/>
    <property type="project" value="InterPro"/>
</dbReference>
<evidence type="ECO:0000256" key="2">
    <source>
        <dbReference type="SAM" id="MobiDB-lite"/>
    </source>
</evidence>
<sequence>MPVQTDGPEDYKAKYKTLKRKLKLLIYENECFQEELRKAQRALLRVRRDKSFLLDRLLQYQRGPDSSSDSEQTEDSDVEVDAKGDHKSCRKRLSMEGATPGSSSSQTPPTKPPSKKKKSSGGGGSGGGGGGGTTAGGGGGGGSSIGKSSKQSGKQTPGVVGVSISGGAVVQVGPGVTPASAATHHPVMRKLTHAQLTTANLHLQGGVARRTIGAVAGGVVGHLSDGQLSREEVERRLAARQPLSDFTTTTPSLTLPNQLFSDNIMEGDFMEEEVETSPSNIDDDVTVDNYD</sequence>
<dbReference type="PANTHER" id="PTHR21812">
    <property type="entry name" value="INO80 COMPLEX SUBUNIT E"/>
    <property type="match status" value="1"/>
</dbReference>
<feature type="compositionally biased region" description="Gly residues" evidence="2">
    <location>
        <begin position="120"/>
        <end position="144"/>
    </location>
</feature>
<keyword evidence="1" id="KW-0175">Coiled coil</keyword>
<name>A0A8J4Y4U6_CHIOP</name>
<dbReference type="Pfam" id="PF24237">
    <property type="entry name" value="INO80E"/>
    <property type="match status" value="1"/>
</dbReference>
<comment type="caution">
    <text evidence="4">The sequence shown here is derived from an EMBL/GenBank/DDBJ whole genome shotgun (WGS) entry which is preliminary data.</text>
</comment>
<evidence type="ECO:0000256" key="1">
    <source>
        <dbReference type="SAM" id="Coils"/>
    </source>
</evidence>